<feature type="compositionally biased region" description="Basic and acidic residues" evidence="8">
    <location>
        <begin position="418"/>
        <end position="433"/>
    </location>
</feature>
<reference evidence="10 11" key="1">
    <citation type="submission" date="2019-01" db="EMBL/GenBank/DDBJ databases">
        <title>Genome sequencing of the rare red list fungi Fomitopsis rosea.</title>
        <authorList>
            <person name="Buettner E."/>
            <person name="Kellner H."/>
        </authorList>
    </citation>
    <scope>NUCLEOTIDE SEQUENCE [LARGE SCALE GENOMIC DNA]</scope>
    <source>
        <strain evidence="10 11">DSM 105464</strain>
    </source>
</reference>
<feature type="compositionally biased region" description="Acidic residues" evidence="8">
    <location>
        <begin position="398"/>
        <end position="417"/>
    </location>
</feature>
<dbReference type="SUPFAM" id="SSF52540">
    <property type="entry name" value="P-loop containing nucleoside triphosphate hydrolases"/>
    <property type="match status" value="1"/>
</dbReference>
<keyword evidence="4" id="KW-0238">DNA-binding</keyword>
<dbReference type="Pfam" id="PF00270">
    <property type="entry name" value="DEAD"/>
    <property type="match status" value="1"/>
</dbReference>
<sequence>MLVAQAIARDPKPCPKALRGRFKADPCMVVVCPTKALEHDMAAGLTTVVINNDTTLAAQAVRVDLWKKARTKTSIILLSPEQLSTTHFLKLANDKAFTDRLMALTVDEAHLLCSWGPRFRPSFQYIGHVTTVCRFLGLHDGQYHCIRRSNARYDIRWIFRDAQSGLNATEFHELDWVLEPNPSRRVVIFCKTIVLCHRVATYLWNNTVRLRDRIDRIRVFTSLSGDTYNQRTLELLRDGHRTGLQVTVGTDTMAFGLDASGTDDVVSHGHLPEDLNLMLQRAGRIRDGRGRGARAIVYLPRNAISNKRKAAADSDTPATIDPLVARVILAKCKVDEINAIYNNPEADAPCLCQTCRKKTFATRPLPCDCSGCSPEVSETRISDCTAGQVDDPVAGLESDSDIESEESDGDSENDDEETSSHAEEARLPARKTTDSAATAAVAPQAKKPKRVRTTGTPPWVLKVTKKMRKQGCERLKDFRWDVWDGLDDLDMGMVFPEEVLPDSLAAKLFDKLQDIVNAGGDSVLKTLLQEDADGRYVQAHTSELFDVLQSLYCTFKSMQEDTRQAGLMKRRANAEARRLEKQTMAEIEAAGLSSARRSAGRIKIPGGKFESL</sequence>
<dbReference type="GO" id="GO:0003677">
    <property type="term" value="F:DNA binding"/>
    <property type="evidence" value="ECO:0007669"/>
    <property type="project" value="UniProtKB-KW"/>
</dbReference>
<evidence type="ECO:0000256" key="5">
    <source>
        <dbReference type="ARBA" id="ARBA00023235"/>
    </source>
</evidence>
<dbReference type="GO" id="GO:0005737">
    <property type="term" value="C:cytoplasm"/>
    <property type="evidence" value="ECO:0007669"/>
    <property type="project" value="TreeGrafter"/>
</dbReference>
<dbReference type="AlphaFoldDB" id="A0A4Y9YND8"/>
<dbReference type="PANTHER" id="PTHR13710:SF105">
    <property type="entry name" value="ATP-DEPENDENT DNA HELICASE Q1"/>
    <property type="match status" value="1"/>
</dbReference>
<accession>A0A4Y9YND8</accession>
<comment type="caution">
    <text evidence="10">The sequence shown here is derived from an EMBL/GenBank/DDBJ whole genome shotgun (WGS) entry which is preliminary data.</text>
</comment>
<keyword evidence="3" id="KW-0067">ATP-binding</keyword>
<evidence type="ECO:0000256" key="7">
    <source>
        <dbReference type="ARBA" id="ARBA00034808"/>
    </source>
</evidence>
<evidence type="ECO:0000256" key="3">
    <source>
        <dbReference type="ARBA" id="ARBA00022840"/>
    </source>
</evidence>
<dbReference type="EC" id="5.6.2.4" evidence="7"/>
<evidence type="ECO:0000256" key="8">
    <source>
        <dbReference type="SAM" id="MobiDB-lite"/>
    </source>
</evidence>
<dbReference type="Proteomes" id="UP000298390">
    <property type="component" value="Unassembled WGS sequence"/>
</dbReference>
<evidence type="ECO:0000313" key="11">
    <source>
        <dbReference type="Proteomes" id="UP000298390"/>
    </source>
</evidence>
<keyword evidence="5" id="KW-0413">Isomerase</keyword>
<feature type="compositionally biased region" description="Low complexity" evidence="8">
    <location>
        <begin position="434"/>
        <end position="445"/>
    </location>
</feature>
<dbReference type="EMBL" id="SEKV01000115">
    <property type="protein sequence ID" value="TFY63915.1"/>
    <property type="molecule type" value="Genomic_DNA"/>
</dbReference>
<evidence type="ECO:0000256" key="4">
    <source>
        <dbReference type="ARBA" id="ARBA00023125"/>
    </source>
</evidence>
<organism evidence="10 11">
    <name type="scientific">Rhodofomes roseus</name>
    <dbReference type="NCBI Taxonomy" id="34475"/>
    <lineage>
        <taxon>Eukaryota</taxon>
        <taxon>Fungi</taxon>
        <taxon>Dikarya</taxon>
        <taxon>Basidiomycota</taxon>
        <taxon>Agaricomycotina</taxon>
        <taxon>Agaricomycetes</taxon>
        <taxon>Polyporales</taxon>
        <taxon>Rhodofomes</taxon>
    </lineage>
</organism>
<evidence type="ECO:0000256" key="6">
    <source>
        <dbReference type="ARBA" id="ARBA00034617"/>
    </source>
</evidence>
<dbReference type="PROSITE" id="PS51194">
    <property type="entry name" value="HELICASE_CTER"/>
    <property type="match status" value="1"/>
</dbReference>
<dbReference type="STRING" id="34475.A0A4Y9YND8"/>
<dbReference type="GO" id="GO:0000724">
    <property type="term" value="P:double-strand break repair via homologous recombination"/>
    <property type="evidence" value="ECO:0007669"/>
    <property type="project" value="TreeGrafter"/>
</dbReference>
<comment type="similarity">
    <text evidence="1">Belongs to the helicase family. RecQ subfamily.</text>
</comment>
<evidence type="ECO:0000256" key="2">
    <source>
        <dbReference type="ARBA" id="ARBA00022741"/>
    </source>
</evidence>
<dbReference type="InterPro" id="IPR011545">
    <property type="entry name" value="DEAD/DEAH_box_helicase_dom"/>
</dbReference>
<dbReference type="PANTHER" id="PTHR13710">
    <property type="entry name" value="DNA HELICASE RECQ FAMILY MEMBER"/>
    <property type="match status" value="1"/>
</dbReference>
<evidence type="ECO:0000256" key="1">
    <source>
        <dbReference type="ARBA" id="ARBA00005446"/>
    </source>
</evidence>
<dbReference type="Pfam" id="PF00271">
    <property type="entry name" value="Helicase_C"/>
    <property type="match status" value="1"/>
</dbReference>
<evidence type="ECO:0000259" key="9">
    <source>
        <dbReference type="PROSITE" id="PS51194"/>
    </source>
</evidence>
<dbReference type="GO" id="GO:0005524">
    <property type="term" value="F:ATP binding"/>
    <property type="evidence" value="ECO:0007669"/>
    <property type="project" value="UniProtKB-KW"/>
</dbReference>
<keyword evidence="2" id="KW-0547">Nucleotide-binding</keyword>
<dbReference type="Gene3D" id="3.40.50.300">
    <property type="entry name" value="P-loop containing nucleotide triphosphate hydrolases"/>
    <property type="match status" value="2"/>
</dbReference>
<protein>
    <recommendedName>
        <fullName evidence="7">DNA 3'-5' helicase</fullName>
        <ecNumber evidence="7">5.6.2.4</ecNumber>
    </recommendedName>
</protein>
<dbReference type="GO" id="GO:0009378">
    <property type="term" value="F:four-way junction helicase activity"/>
    <property type="evidence" value="ECO:0007669"/>
    <property type="project" value="TreeGrafter"/>
</dbReference>
<feature type="region of interest" description="Disordered" evidence="8">
    <location>
        <begin position="383"/>
        <end position="457"/>
    </location>
</feature>
<dbReference type="GO" id="GO:0005694">
    <property type="term" value="C:chromosome"/>
    <property type="evidence" value="ECO:0007669"/>
    <property type="project" value="TreeGrafter"/>
</dbReference>
<name>A0A4Y9YND8_9APHY</name>
<evidence type="ECO:0000313" key="10">
    <source>
        <dbReference type="EMBL" id="TFY63915.1"/>
    </source>
</evidence>
<dbReference type="GO" id="GO:0043138">
    <property type="term" value="F:3'-5' DNA helicase activity"/>
    <property type="evidence" value="ECO:0007669"/>
    <property type="project" value="UniProtKB-EC"/>
</dbReference>
<comment type="catalytic activity">
    <reaction evidence="6">
        <text>Couples ATP hydrolysis with the unwinding of duplex DNA by translocating in the 3'-5' direction.</text>
        <dbReference type="EC" id="5.6.2.4"/>
    </reaction>
</comment>
<dbReference type="InterPro" id="IPR027417">
    <property type="entry name" value="P-loop_NTPase"/>
</dbReference>
<dbReference type="InterPro" id="IPR001650">
    <property type="entry name" value="Helicase_C-like"/>
</dbReference>
<feature type="domain" description="Helicase C-terminal" evidence="9">
    <location>
        <begin position="173"/>
        <end position="345"/>
    </location>
</feature>
<proteinExistence type="inferred from homology"/>
<gene>
    <name evidence="10" type="ORF">EVJ58_g2952</name>
</gene>